<accession>A0A654LU25</accession>
<organism evidence="1 2">
    <name type="scientific">Candidatus Nitrosocosmicus oleophilus</name>
    <dbReference type="NCBI Taxonomy" id="1353260"/>
    <lineage>
        <taxon>Archaea</taxon>
        <taxon>Nitrososphaerota</taxon>
        <taxon>Nitrososphaeria</taxon>
        <taxon>Nitrososphaerales</taxon>
        <taxon>Nitrososphaeraceae</taxon>
        <taxon>Candidatus Nitrosocosmicus</taxon>
    </lineage>
</organism>
<dbReference type="KEGG" id="taa:NMY3_00096"/>
<name>A0A654LU25_9ARCH</name>
<dbReference type="AlphaFoldDB" id="A0A654LU25"/>
<evidence type="ECO:0000313" key="1">
    <source>
        <dbReference type="EMBL" id="ALI34310.1"/>
    </source>
</evidence>
<dbReference type="Proteomes" id="UP000058925">
    <property type="component" value="Chromosome"/>
</dbReference>
<keyword evidence="2" id="KW-1185">Reference proteome</keyword>
<dbReference type="EMBL" id="CP012850">
    <property type="protein sequence ID" value="ALI34310.1"/>
    <property type="molecule type" value="Genomic_DNA"/>
</dbReference>
<protein>
    <submittedName>
        <fullName evidence="1">Uncharacterized protein</fullName>
    </submittedName>
</protein>
<reference evidence="2" key="1">
    <citation type="submission" date="2015-10" db="EMBL/GenBank/DDBJ databases">
        <title>Niche specialization of a soil ammonia-oxidizing archaeon, Candidatus Nitrosocosmicus oleophilus.</title>
        <authorList>
            <person name="Jung M.-Y."/>
            <person name="Rhee S.-K."/>
        </authorList>
    </citation>
    <scope>NUCLEOTIDE SEQUENCE [LARGE SCALE GENOMIC DNA]</scope>
    <source>
        <strain evidence="2">MY3</strain>
    </source>
</reference>
<gene>
    <name evidence="1" type="ORF">NMY3_00096</name>
</gene>
<proteinExistence type="predicted"/>
<sequence>MFFNMFEIYLITIVETLPLRSYTISCVGPFIIYSTKKLLINTRAMAVNKEDELEIPFK</sequence>
<evidence type="ECO:0000313" key="2">
    <source>
        <dbReference type="Proteomes" id="UP000058925"/>
    </source>
</evidence>